<dbReference type="EMBL" id="JASCZI010060859">
    <property type="protein sequence ID" value="MED6136432.1"/>
    <property type="molecule type" value="Genomic_DNA"/>
</dbReference>
<dbReference type="Proteomes" id="UP001341840">
    <property type="component" value="Unassembled WGS sequence"/>
</dbReference>
<comment type="caution">
    <text evidence="1">The sequence shown here is derived from an EMBL/GenBank/DDBJ whole genome shotgun (WGS) entry which is preliminary data.</text>
</comment>
<keyword evidence="2" id="KW-1185">Reference proteome</keyword>
<organism evidence="1 2">
    <name type="scientific">Stylosanthes scabra</name>
    <dbReference type="NCBI Taxonomy" id="79078"/>
    <lineage>
        <taxon>Eukaryota</taxon>
        <taxon>Viridiplantae</taxon>
        <taxon>Streptophyta</taxon>
        <taxon>Embryophyta</taxon>
        <taxon>Tracheophyta</taxon>
        <taxon>Spermatophyta</taxon>
        <taxon>Magnoliopsida</taxon>
        <taxon>eudicotyledons</taxon>
        <taxon>Gunneridae</taxon>
        <taxon>Pentapetalae</taxon>
        <taxon>rosids</taxon>
        <taxon>fabids</taxon>
        <taxon>Fabales</taxon>
        <taxon>Fabaceae</taxon>
        <taxon>Papilionoideae</taxon>
        <taxon>50 kb inversion clade</taxon>
        <taxon>dalbergioids sensu lato</taxon>
        <taxon>Dalbergieae</taxon>
        <taxon>Pterocarpus clade</taxon>
        <taxon>Stylosanthes</taxon>
    </lineage>
</organism>
<reference evidence="1 2" key="1">
    <citation type="journal article" date="2023" name="Plants (Basel)">
        <title>Bridging the Gap: Combining Genomics and Transcriptomics Approaches to Understand Stylosanthes scabra, an Orphan Legume from the Brazilian Caatinga.</title>
        <authorList>
            <person name="Ferreira-Neto J.R.C."/>
            <person name="da Silva M.D."/>
            <person name="Binneck E."/>
            <person name="de Melo N.F."/>
            <person name="da Silva R.H."/>
            <person name="de Melo A.L.T.M."/>
            <person name="Pandolfi V."/>
            <person name="Bustamante F.O."/>
            <person name="Brasileiro-Vidal A.C."/>
            <person name="Benko-Iseppon A.M."/>
        </authorList>
    </citation>
    <scope>NUCLEOTIDE SEQUENCE [LARGE SCALE GENOMIC DNA]</scope>
    <source>
        <tissue evidence="1">Leaves</tissue>
    </source>
</reference>
<sequence>MFDTFETVSLGGDDSGNVAVEGPVIVPSHPSHNEKEVLQAESEQYEKTNDAEVEGEDAAMEGQDAAVEVPPNMENVVQEELQPEPFVVIMPIQPEQSSELRVAELEVLPPPIVDNVVHEEIQLEPLVVIIPVKPELTLRPWLQPEAETGAAKVPIEATDEIITHVLLSMNQEGPSTQDGNQIQQTTDEDQCKTLEAAPVMLKERCFIWATMENDNKYEMIFQLRGPNTIEAMRYNFMTMAPETCIDMQMVSLVCHTLNREELQRFQRNVYCVPADILIRMFQTYGTNYLDKKTKMSYLVSQLKDQQYMKLLDKGKLRKHSTVSSVS</sequence>
<proteinExistence type="predicted"/>
<protein>
    <submittedName>
        <fullName evidence="1">Uncharacterized protein</fullName>
    </submittedName>
</protein>
<gene>
    <name evidence="1" type="ORF">PIB30_056082</name>
</gene>
<name>A0ABU6SJ36_9FABA</name>
<accession>A0ABU6SJ36</accession>
<evidence type="ECO:0000313" key="1">
    <source>
        <dbReference type="EMBL" id="MED6136432.1"/>
    </source>
</evidence>
<evidence type="ECO:0000313" key="2">
    <source>
        <dbReference type="Proteomes" id="UP001341840"/>
    </source>
</evidence>